<evidence type="ECO:0000313" key="7">
    <source>
        <dbReference type="EMBL" id="XDP46422.1"/>
    </source>
</evidence>
<dbReference type="InterPro" id="IPR008927">
    <property type="entry name" value="6-PGluconate_DH-like_C_sf"/>
</dbReference>
<proteinExistence type="inferred from homology"/>
<dbReference type="EC" id="1.1.-.-" evidence="7"/>
<dbReference type="InterPro" id="IPR013328">
    <property type="entry name" value="6PGD_dom2"/>
</dbReference>
<gene>
    <name evidence="7" type="ORF">AB5L97_05280</name>
</gene>
<dbReference type="KEGG" id="spue:AB5L97_05280"/>
<dbReference type="InterPro" id="IPR051265">
    <property type="entry name" value="HIBADH-related_NP60_sf"/>
</dbReference>
<dbReference type="GO" id="GO:0051287">
    <property type="term" value="F:NAD binding"/>
    <property type="evidence" value="ECO:0007669"/>
    <property type="project" value="InterPro"/>
</dbReference>
<keyword evidence="3" id="KW-0520">NAD</keyword>
<evidence type="ECO:0000256" key="4">
    <source>
        <dbReference type="PIRSR" id="PIRSR000103-1"/>
    </source>
</evidence>
<dbReference type="PIRSF" id="PIRSF000103">
    <property type="entry name" value="HIBADH"/>
    <property type="match status" value="1"/>
</dbReference>
<evidence type="ECO:0000256" key="1">
    <source>
        <dbReference type="ARBA" id="ARBA00009080"/>
    </source>
</evidence>
<dbReference type="AlphaFoldDB" id="A0AB39L8L3"/>
<evidence type="ECO:0000259" key="6">
    <source>
        <dbReference type="Pfam" id="PF14833"/>
    </source>
</evidence>
<dbReference type="SUPFAM" id="SSF48179">
    <property type="entry name" value="6-phosphogluconate dehydrogenase C-terminal domain-like"/>
    <property type="match status" value="1"/>
</dbReference>
<dbReference type="InterPro" id="IPR029154">
    <property type="entry name" value="HIBADH-like_NADP-bd"/>
</dbReference>
<dbReference type="GO" id="GO:0016491">
    <property type="term" value="F:oxidoreductase activity"/>
    <property type="evidence" value="ECO:0007669"/>
    <property type="project" value="UniProtKB-KW"/>
</dbReference>
<dbReference type="PANTHER" id="PTHR43580:SF2">
    <property type="entry name" value="CYTOKINE-LIKE NUCLEAR FACTOR N-PAC"/>
    <property type="match status" value="1"/>
</dbReference>
<sequence length="293" mass="29741">MGTSVAVLGTGIMGAGMAKNLAKAGFEVAVWNRTRGRAEALADDGARVAESVADAVRDADIVVTMLFDEAAIADAMGEALPAMKRGAVWVQSATVGVEGAQRLAGLARAQGVAFVDAPVMGTRQPAEQGTLTVLAGCPGEVRGAVEPVFDAIGSETVWVGERPGDGQRLKLVMNSWVLTLVGGTAQAIDLARGLGLDPQLFLDTISGAGTDSAYAQLKGAAMIAGEYPPAFPLEGAAKDSGLIGDALRSSGVSAVLMDALRDRFEAAAAAGHGAEDMASVVEAFRSGSGRGRN</sequence>
<dbReference type="Gene3D" id="1.10.1040.10">
    <property type="entry name" value="N-(1-d-carboxylethyl)-l-norvaline Dehydrogenase, domain 2"/>
    <property type="match status" value="1"/>
</dbReference>
<reference evidence="7" key="1">
    <citation type="submission" date="2024-07" db="EMBL/GenBank/DDBJ databases">
        <authorList>
            <person name="fu j."/>
        </authorList>
    </citation>
    <scope>NUCLEOTIDE SEQUENCE</scope>
    <source>
        <strain evidence="7">P10A9</strain>
    </source>
</reference>
<dbReference type="RefSeq" id="WP_369046741.1">
    <property type="nucleotide sequence ID" value="NZ_CP163302.1"/>
</dbReference>
<dbReference type="InterPro" id="IPR015815">
    <property type="entry name" value="HIBADH-related"/>
</dbReference>
<protein>
    <submittedName>
        <fullName evidence="7">NAD(P)-dependent oxidoreductase</fullName>
        <ecNumber evidence="7">1.1.-.-</ecNumber>
    </submittedName>
</protein>
<feature type="domain" description="6-phosphogluconate dehydrogenase NADP-binding" evidence="5">
    <location>
        <begin position="5"/>
        <end position="160"/>
    </location>
</feature>
<dbReference type="InterPro" id="IPR036291">
    <property type="entry name" value="NAD(P)-bd_dom_sf"/>
</dbReference>
<dbReference type="Pfam" id="PF03446">
    <property type="entry name" value="NAD_binding_2"/>
    <property type="match status" value="1"/>
</dbReference>
<evidence type="ECO:0000259" key="5">
    <source>
        <dbReference type="Pfam" id="PF03446"/>
    </source>
</evidence>
<name>A0AB39L8L3_9MICC</name>
<dbReference type="SUPFAM" id="SSF51735">
    <property type="entry name" value="NAD(P)-binding Rossmann-fold domains"/>
    <property type="match status" value="1"/>
</dbReference>
<evidence type="ECO:0000256" key="3">
    <source>
        <dbReference type="ARBA" id="ARBA00023027"/>
    </source>
</evidence>
<dbReference type="PANTHER" id="PTHR43580">
    <property type="entry name" value="OXIDOREDUCTASE GLYR1-RELATED"/>
    <property type="match status" value="1"/>
</dbReference>
<dbReference type="InterPro" id="IPR006115">
    <property type="entry name" value="6PGDH_NADP-bd"/>
</dbReference>
<evidence type="ECO:0000256" key="2">
    <source>
        <dbReference type="ARBA" id="ARBA00023002"/>
    </source>
</evidence>
<dbReference type="Gene3D" id="3.40.50.720">
    <property type="entry name" value="NAD(P)-binding Rossmann-like Domain"/>
    <property type="match status" value="1"/>
</dbReference>
<organism evidence="7">
    <name type="scientific">Sinomonas puerhi</name>
    <dbReference type="NCBI Taxonomy" id="3238584"/>
    <lineage>
        <taxon>Bacteria</taxon>
        <taxon>Bacillati</taxon>
        <taxon>Actinomycetota</taxon>
        <taxon>Actinomycetes</taxon>
        <taxon>Micrococcales</taxon>
        <taxon>Micrococcaceae</taxon>
        <taxon>Sinomonas</taxon>
    </lineage>
</organism>
<keyword evidence="2 7" id="KW-0560">Oxidoreductase</keyword>
<feature type="active site" evidence="4">
    <location>
        <position position="170"/>
    </location>
</feature>
<feature type="domain" description="3-hydroxyisobutyrate dehydrogenase-like NAD-binding" evidence="6">
    <location>
        <begin position="164"/>
        <end position="283"/>
    </location>
</feature>
<dbReference type="EMBL" id="CP163302">
    <property type="protein sequence ID" value="XDP46422.1"/>
    <property type="molecule type" value="Genomic_DNA"/>
</dbReference>
<accession>A0AB39L8L3</accession>
<dbReference type="GO" id="GO:0050661">
    <property type="term" value="F:NADP binding"/>
    <property type="evidence" value="ECO:0007669"/>
    <property type="project" value="InterPro"/>
</dbReference>
<dbReference type="Pfam" id="PF14833">
    <property type="entry name" value="NAD_binding_11"/>
    <property type="match status" value="1"/>
</dbReference>
<comment type="similarity">
    <text evidence="1">Belongs to the HIBADH-related family.</text>
</comment>